<evidence type="ECO:0000313" key="2">
    <source>
        <dbReference type="Proteomes" id="UP001223683"/>
    </source>
</evidence>
<dbReference type="AlphaFoldDB" id="A0AAQ3C448"/>
<dbReference type="RefSeq" id="WP_012848452.1">
    <property type="nucleotide sequence ID" value="NC_013508.1"/>
</dbReference>
<protein>
    <submittedName>
        <fullName evidence="1">Uncharacterized protein</fullName>
    </submittedName>
</protein>
<dbReference type="Proteomes" id="UP001223683">
    <property type="component" value="Chromosome"/>
</dbReference>
<proteinExistence type="predicted"/>
<dbReference type="EMBL" id="CP118390">
    <property type="protein sequence ID" value="WDU92515.1"/>
    <property type="molecule type" value="Genomic_DNA"/>
</dbReference>
<reference evidence="1" key="1">
    <citation type="submission" date="2022-10" db="EMBL/GenBank/DDBJ databases">
        <title>Complete genome of Ep21-8.</title>
        <authorList>
            <person name="Kang Y.-R."/>
            <person name="Kim D.-H."/>
        </authorList>
    </citation>
    <scope>NUCLEOTIDE SEQUENCE</scope>
    <source>
        <strain evidence="1">Ep21-8</strain>
    </source>
</reference>
<accession>A0AAQ3C448</accession>
<evidence type="ECO:0000313" key="1">
    <source>
        <dbReference type="EMBL" id="WDU92515.1"/>
    </source>
</evidence>
<dbReference type="GeneID" id="72528465"/>
<gene>
    <name evidence="1" type="ORF">PWJ79_07850</name>
</gene>
<organism evidence="1 2">
    <name type="scientific">Edwardsiella piscicida</name>
    <dbReference type="NCBI Taxonomy" id="1263550"/>
    <lineage>
        <taxon>Bacteria</taxon>
        <taxon>Pseudomonadati</taxon>
        <taxon>Pseudomonadota</taxon>
        <taxon>Gammaproteobacteria</taxon>
        <taxon>Enterobacterales</taxon>
        <taxon>Hafniaceae</taxon>
        <taxon>Edwardsiella</taxon>
    </lineage>
</organism>
<sequence length="214" mass="24936">MNMSKILVQLSKYSLQAQLDDFEKYIITTNIQHNIDLSKLKKAYEDEMKEVSYDYIDYLNEHYSEQYDFLTEIQPNIFNKSSLVSLYSCLEHNLNDFCNICQRIKKTKISVSDFNGDGIHKAKKYLTKLMDIDFGISQEWEFIMDLNKVRNCIVHANGDIQKMSSASKLENIASNTQGLSLKNDNIIISSMYLTDAIKKINEFFLWLYGLISKN</sequence>
<name>A0AAQ3C448_EDWPI</name>